<dbReference type="AlphaFoldDB" id="K5XMX5"/>
<gene>
    <name evidence="2" type="ORF">AGABI1DRAFT_87480</name>
</gene>
<dbReference type="InParanoid" id="K5XMX5"/>
<organism evidence="2 3">
    <name type="scientific">Agaricus bisporus var. burnettii (strain JB137-S8 / ATCC MYA-4627 / FGSC 10392)</name>
    <name type="common">White button mushroom</name>
    <dbReference type="NCBI Taxonomy" id="597362"/>
    <lineage>
        <taxon>Eukaryota</taxon>
        <taxon>Fungi</taxon>
        <taxon>Dikarya</taxon>
        <taxon>Basidiomycota</taxon>
        <taxon>Agaricomycotina</taxon>
        <taxon>Agaricomycetes</taxon>
        <taxon>Agaricomycetidae</taxon>
        <taxon>Agaricales</taxon>
        <taxon>Agaricineae</taxon>
        <taxon>Agaricaceae</taxon>
        <taxon>Agaricus</taxon>
    </lineage>
</organism>
<sequence>MSSNPQVSTRTIYERDSEEGISQARRSANKAIESIVFCERDDFPVYVLQGLSTRSWVIRNGTKAPSQMGRVWKGKW</sequence>
<proteinExistence type="predicted"/>
<protein>
    <submittedName>
        <fullName evidence="2">Uncharacterized protein</fullName>
    </submittedName>
</protein>
<dbReference type="EMBL" id="JH971406">
    <property type="protein sequence ID" value="EKM75970.1"/>
    <property type="molecule type" value="Genomic_DNA"/>
</dbReference>
<evidence type="ECO:0000313" key="3">
    <source>
        <dbReference type="Proteomes" id="UP000008493"/>
    </source>
</evidence>
<evidence type="ECO:0000313" key="2">
    <source>
        <dbReference type="EMBL" id="EKM75970.1"/>
    </source>
</evidence>
<feature type="compositionally biased region" description="Polar residues" evidence="1">
    <location>
        <begin position="1"/>
        <end position="11"/>
    </location>
</feature>
<accession>K5XMX5</accession>
<keyword evidence="3" id="KW-1185">Reference proteome</keyword>
<feature type="region of interest" description="Disordered" evidence="1">
    <location>
        <begin position="1"/>
        <end position="24"/>
    </location>
</feature>
<dbReference type="RefSeq" id="XP_007333351.1">
    <property type="nucleotide sequence ID" value="XM_007333289.1"/>
</dbReference>
<dbReference type="GeneID" id="18832227"/>
<dbReference type="Proteomes" id="UP000008493">
    <property type="component" value="Unassembled WGS sequence"/>
</dbReference>
<dbReference type="HOGENOM" id="CLU_2653938_0_0_1"/>
<dbReference type="OMA" id="IVFCERD"/>
<name>K5XMX5_AGABU</name>
<dbReference type="KEGG" id="abp:AGABI1DRAFT87480"/>
<evidence type="ECO:0000256" key="1">
    <source>
        <dbReference type="SAM" id="MobiDB-lite"/>
    </source>
</evidence>
<reference evidence="3" key="1">
    <citation type="journal article" date="2012" name="Proc. Natl. Acad. Sci. U.S.A.">
        <title>Genome sequence of the button mushroom Agaricus bisporus reveals mechanisms governing adaptation to a humic-rich ecological niche.</title>
        <authorList>
            <person name="Morin E."/>
            <person name="Kohler A."/>
            <person name="Baker A.R."/>
            <person name="Foulongne-Oriol M."/>
            <person name="Lombard V."/>
            <person name="Nagy L.G."/>
            <person name="Ohm R.A."/>
            <person name="Patyshakuliyeva A."/>
            <person name="Brun A."/>
            <person name="Aerts A.L."/>
            <person name="Bailey A.M."/>
            <person name="Billette C."/>
            <person name="Coutinho P.M."/>
            <person name="Deakin G."/>
            <person name="Doddapaneni H."/>
            <person name="Floudas D."/>
            <person name="Grimwood J."/>
            <person name="Hilden K."/>
            <person name="Kuees U."/>
            <person name="LaButti K.M."/>
            <person name="Lapidus A."/>
            <person name="Lindquist E.A."/>
            <person name="Lucas S.M."/>
            <person name="Murat C."/>
            <person name="Riley R.W."/>
            <person name="Salamov A.A."/>
            <person name="Schmutz J."/>
            <person name="Subramanian V."/>
            <person name="Woesten H.A.B."/>
            <person name="Xu J."/>
            <person name="Eastwood D.C."/>
            <person name="Foster G.D."/>
            <person name="Sonnenberg A.S."/>
            <person name="Cullen D."/>
            <person name="de Vries R.P."/>
            <person name="Lundell T."/>
            <person name="Hibbett D.S."/>
            <person name="Henrissat B."/>
            <person name="Burton K.S."/>
            <person name="Kerrigan R.W."/>
            <person name="Challen M.P."/>
            <person name="Grigoriev I.V."/>
            <person name="Martin F."/>
        </authorList>
    </citation>
    <scope>NUCLEOTIDE SEQUENCE [LARGE SCALE GENOMIC DNA]</scope>
    <source>
        <strain evidence="3">JB137-S8 / ATCC MYA-4627 / FGSC 10392</strain>
    </source>
</reference>